<name>A0AA40VRD7_9NOST</name>
<dbReference type="EMBL" id="VJXY01000014">
    <property type="protein sequence ID" value="MBD6617070.1"/>
    <property type="molecule type" value="Genomic_DNA"/>
</dbReference>
<protein>
    <submittedName>
        <fullName evidence="2">Uncharacterized protein</fullName>
    </submittedName>
</protein>
<evidence type="ECO:0000256" key="1">
    <source>
        <dbReference type="SAM" id="MobiDB-lite"/>
    </source>
</evidence>
<dbReference type="AlphaFoldDB" id="A0AA40VRD7"/>
<feature type="region of interest" description="Disordered" evidence="1">
    <location>
        <begin position="1"/>
        <end position="20"/>
    </location>
</feature>
<evidence type="ECO:0000313" key="2">
    <source>
        <dbReference type="EMBL" id="MBD6617070.1"/>
    </source>
</evidence>
<proteinExistence type="predicted"/>
<keyword evidence="3" id="KW-1185">Reference proteome</keyword>
<gene>
    <name evidence="2" type="ORF">FNW02_14810</name>
</gene>
<evidence type="ECO:0000313" key="3">
    <source>
        <dbReference type="Proteomes" id="UP001165986"/>
    </source>
</evidence>
<feature type="compositionally biased region" description="Gly residues" evidence="1">
    <location>
        <begin position="1"/>
        <end position="10"/>
    </location>
</feature>
<dbReference type="Proteomes" id="UP001165986">
    <property type="component" value="Unassembled WGS sequence"/>
</dbReference>
<comment type="caution">
    <text evidence="2">The sequence shown here is derived from an EMBL/GenBank/DDBJ whole genome shotgun (WGS) entry which is preliminary data.</text>
</comment>
<sequence length="61" mass="6292">MDAPGLGTGELGAPSGDKGRWGLGTRKENIIKIGLGYESTDLSSQSSVPFSLKAVAKLLCL</sequence>
<reference evidence="2" key="1">
    <citation type="submission" date="2019-07" db="EMBL/GenBank/DDBJ databases">
        <title>Toxilogical consequences of a new and cryptic species of cyanobacteria (Komarekiella delphini-convector) recovered from the epidermis of a bottlenose dolphin and 1500 ft. in the air.</title>
        <authorList>
            <person name="Brown A.O."/>
            <person name="Dvorak P."/>
            <person name="Villanueva C.D."/>
            <person name="Foss A.J."/>
            <person name="Garvey A.D."/>
            <person name="Gibson Q.A."/>
            <person name="Johansen J.R."/>
            <person name="Casamatta D.A."/>
        </authorList>
    </citation>
    <scope>NUCLEOTIDE SEQUENCE</scope>
    <source>
        <strain evidence="2">SJRDD-AB1</strain>
    </source>
</reference>
<organism evidence="2 3">
    <name type="scientific">Komarekiella delphini-convector SJRDD-AB1</name>
    <dbReference type="NCBI Taxonomy" id="2593771"/>
    <lineage>
        <taxon>Bacteria</taxon>
        <taxon>Bacillati</taxon>
        <taxon>Cyanobacteriota</taxon>
        <taxon>Cyanophyceae</taxon>
        <taxon>Nostocales</taxon>
        <taxon>Nostocaceae</taxon>
        <taxon>Komarekiella</taxon>
        <taxon>Komarekiella delphini-convector</taxon>
    </lineage>
</organism>
<accession>A0AA40VRD7</accession>